<dbReference type="Gene3D" id="2.130.10.10">
    <property type="entry name" value="YVTN repeat-like/Quinoprotein amine dehydrogenase"/>
    <property type="match status" value="3"/>
</dbReference>
<keyword evidence="2" id="KW-0677">Repeat</keyword>
<dbReference type="SUPFAM" id="SSF50978">
    <property type="entry name" value="WD40 repeat-like"/>
    <property type="match status" value="1"/>
</dbReference>
<dbReference type="Proteomes" id="UP000663846">
    <property type="component" value="Unassembled WGS sequence"/>
</dbReference>
<dbReference type="SMART" id="SM00320">
    <property type="entry name" value="WD40"/>
    <property type="match status" value="5"/>
</dbReference>
<dbReference type="PANTHER" id="PTHR19879">
    <property type="entry name" value="TRANSCRIPTION INITIATION FACTOR TFIID"/>
    <property type="match status" value="1"/>
</dbReference>
<feature type="repeat" description="WD" evidence="3">
    <location>
        <begin position="131"/>
        <end position="172"/>
    </location>
</feature>
<keyword evidence="1 3" id="KW-0853">WD repeat</keyword>
<comment type="caution">
    <text evidence="4">The sequence shown here is derived from an EMBL/GenBank/DDBJ whole genome shotgun (WGS) entry which is preliminary data.</text>
</comment>
<dbReference type="PROSITE" id="PS50082">
    <property type="entry name" value="WD_REPEATS_2"/>
    <property type="match status" value="4"/>
</dbReference>
<evidence type="ECO:0000313" key="5">
    <source>
        <dbReference type="Proteomes" id="UP000663846"/>
    </source>
</evidence>
<evidence type="ECO:0008006" key="6">
    <source>
        <dbReference type="Google" id="ProtNLM"/>
    </source>
</evidence>
<dbReference type="AlphaFoldDB" id="A0A8H3A0D2"/>
<dbReference type="InterPro" id="IPR015943">
    <property type="entry name" value="WD40/YVTN_repeat-like_dom_sf"/>
</dbReference>
<proteinExistence type="predicted"/>
<evidence type="ECO:0000313" key="4">
    <source>
        <dbReference type="EMBL" id="CAE6369750.1"/>
    </source>
</evidence>
<sequence>MQGHSEAVEYVRFSSDSLVIVSGSFDGTVLIWDVTTGRQVTKLFKGDSPIRSVGFSPNGRQVVCAEGLTLQVMDRHTGETVVGPIHARANVIRSVDFSPDGKRLVSGSDDKSVRIWDAQTGKQVAVCGEPDGSHGHYVLSVSFSPNSLYVVSGSVDHTVRVWDAQNGNLILGPLTGHTMPVKTVQLSPDGSHVMSCSDDGTIRFWDASSLEASEECGVKNAHAVEQATSSSKSHNGLNFWLLEDDGWVVDPLKRRLVWVPSDLQVCLTIPLNDLIIPNQVSFKLEFDRVNVGENWKDCYRP</sequence>
<organism evidence="4 5">
    <name type="scientific">Rhizoctonia solani</name>
    <dbReference type="NCBI Taxonomy" id="456999"/>
    <lineage>
        <taxon>Eukaryota</taxon>
        <taxon>Fungi</taxon>
        <taxon>Dikarya</taxon>
        <taxon>Basidiomycota</taxon>
        <taxon>Agaricomycotina</taxon>
        <taxon>Agaricomycetes</taxon>
        <taxon>Cantharellales</taxon>
        <taxon>Ceratobasidiaceae</taxon>
        <taxon>Rhizoctonia</taxon>
    </lineage>
</organism>
<dbReference type="PROSITE" id="PS50294">
    <property type="entry name" value="WD_REPEATS_REGION"/>
    <property type="match status" value="4"/>
</dbReference>
<dbReference type="PANTHER" id="PTHR19879:SF9">
    <property type="entry name" value="TRANSCRIPTION INITIATION FACTOR TFIID SUBUNIT 5"/>
    <property type="match status" value="1"/>
</dbReference>
<evidence type="ECO:0000256" key="1">
    <source>
        <dbReference type="ARBA" id="ARBA00022574"/>
    </source>
</evidence>
<evidence type="ECO:0000256" key="2">
    <source>
        <dbReference type="ARBA" id="ARBA00022737"/>
    </source>
</evidence>
<accession>A0A8H3A0D2</accession>
<feature type="repeat" description="WD" evidence="3">
    <location>
        <begin position="1"/>
        <end position="42"/>
    </location>
</feature>
<dbReference type="InterPro" id="IPR036322">
    <property type="entry name" value="WD40_repeat_dom_sf"/>
</dbReference>
<name>A0A8H3A0D2_9AGAM</name>
<feature type="repeat" description="WD" evidence="3">
    <location>
        <begin position="85"/>
        <end position="126"/>
    </location>
</feature>
<dbReference type="InterPro" id="IPR020472">
    <property type="entry name" value="WD40_PAC1"/>
</dbReference>
<evidence type="ECO:0000256" key="3">
    <source>
        <dbReference type="PROSITE-ProRule" id="PRU00221"/>
    </source>
</evidence>
<dbReference type="PRINTS" id="PR00320">
    <property type="entry name" value="GPROTEINBRPT"/>
</dbReference>
<dbReference type="CDD" id="cd00200">
    <property type="entry name" value="WD40"/>
    <property type="match status" value="1"/>
</dbReference>
<dbReference type="InterPro" id="IPR001680">
    <property type="entry name" value="WD40_rpt"/>
</dbReference>
<dbReference type="EMBL" id="CAJMWS010000126">
    <property type="protein sequence ID" value="CAE6369750.1"/>
    <property type="molecule type" value="Genomic_DNA"/>
</dbReference>
<feature type="repeat" description="WD" evidence="3">
    <location>
        <begin position="174"/>
        <end position="215"/>
    </location>
</feature>
<dbReference type="InterPro" id="IPR019775">
    <property type="entry name" value="WD40_repeat_CS"/>
</dbReference>
<gene>
    <name evidence="4" type="ORF">RDB_LOCUS25169</name>
</gene>
<protein>
    <recommendedName>
        <fullName evidence="6">Vegetative incompatibility protein HET-E-1 [Podospora anserina]</fullName>
    </recommendedName>
</protein>
<dbReference type="PROSITE" id="PS00678">
    <property type="entry name" value="WD_REPEATS_1"/>
    <property type="match status" value="4"/>
</dbReference>
<reference evidence="4" key="1">
    <citation type="submission" date="2021-01" db="EMBL/GenBank/DDBJ databases">
        <authorList>
            <person name="Kaushik A."/>
        </authorList>
    </citation>
    <scope>NUCLEOTIDE SEQUENCE</scope>
    <source>
        <strain evidence="4">AG1-1C</strain>
    </source>
</reference>
<dbReference type="Pfam" id="PF00400">
    <property type="entry name" value="WD40"/>
    <property type="match status" value="4"/>
</dbReference>